<dbReference type="EMBL" id="HBIZ01007738">
    <property type="protein sequence ID" value="CAE0751863.1"/>
    <property type="molecule type" value="Transcribed_RNA"/>
</dbReference>
<keyword evidence="2" id="KW-0472">Membrane</keyword>
<feature type="transmembrane region" description="Helical" evidence="2">
    <location>
        <begin position="43"/>
        <end position="69"/>
    </location>
</feature>
<keyword evidence="2" id="KW-0812">Transmembrane</keyword>
<feature type="region of interest" description="Disordered" evidence="1">
    <location>
        <begin position="103"/>
        <end position="122"/>
    </location>
</feature>
<evidence type="ECO:0000313" key="4">
    <source>
        <dbReference type="EMBL" id="CAE0751864.1"/>
    </source>
</evidence>
<evidence type="ECO:0000256" key="2">
    <source>
        <dbReference type="SAM" id="Phobius"/>
    </source>
</evidence>
<gene>
    <name evidence="3" type="ORF">PCAR00345_LOCUS4448</name>
    <name evidence="4" type="ORF">PCAR00345_LOCUS4449</name>
</gene>
<reference evidence="3" key="1">
    <citation type="submission" date="2021-01" db="EMBL/GenBank/DDBJ databases">
        <authorList>
            <person name="Corre E."/>
            <person name="Pelletier E."/>
            <person name="Niang G."/>
            <person name="Scheremetjew M."/>
            <person name="Finn R."/>
            <person name="Kale V."/>
            <person name="Holt S."/>
            <person name="Cochrane G."/>
            <person name="Meng A."/>
            <person name="Brown T."/>
            <person name="Cohen L."/>
        </authorList>
    </citation>
    <scope>NUCLEOTIDE SEQUENCE</scope>
    <source>
        <strain evidence="3">CCMP645</strain>
    </source>
</reference>
<dbReference type="EMBL" id="HBIZ01007739">
    <property type="protein sequence ID" value="CAE0751864.1"/>
    <property type="molecule type" value="Transcribed_RNA"/>
</dbReference>
<feature type="compositionally biased region" description="Basic and acidic residues" evidence="1">
    <location>
        <begin position="103"/>
        <end position="114"/>
    </location>
</feature>
<proteinExistence type="predicted"/>
<evidence type="ECO:0000256" key="1">
    <source>
        <dbReference type="SAM" id="MobiDB-lite"/>
    </source>
</evidence>
<accession>A0A6S9QUQ5</accession>
<protein>
    <submittedName>
        <fullName evidence="3">Uncharacterized protein</fullName>
    </submittedName>
</protein>
<dbReference type="AlphaFoldDB" id="A0A6S9QUQ5"/>
<evidence type="ECO:0000313" key="3">
    <source>
        <dbReference type="EMBL" id="CAE0751863.1"/>
    </source>
</evidence>
<organism evidence="3">
    <name type="scientific">Chrysotila carterae</name>
    <name type="common">Marine alga</name>
    <name type="synonym">Syracosphaera carterae</name>
    <dbReference type="NCBI Taxonomy" id="13221"/>
    <lineage>
        <taxon>Eukaryota</taxon>
        <taxon>Haptista</taxon>
        <taxon>Haptophyta</taxon>
        <taxon>Prymnesiophyceae</taxon>
        <taxon>Isochrysidales</taxon>
        <taxon>Isochrysidaceae</taxon>
        <taxon>Chrysotila</taxon>
    </lineage>
</organism>
<sequence>MRLFLLYEAACVVACTSIAIGTAREYGSALANWHTVWQVRMGAYWSMTLFGLLCVPYLVCCAPVVNVVVSQTTPTGYDRCGRCRWRLTVFQLETRRYIQQLSEDHDQHDDTPAEKKKHSGWMGSFDPRSMRIVRRFLPKRLL</sequence>
<keyword evidence="2" id="KW-1133">Transmembrane helix</keyword>
<name>A0A6S9QUQ5_CHRCT</name>